<sequence length="340" mass="35976">MTGRVVTVFGGSGSIGRQLVALLADQGARVRVAVRDTEKAHFLKPLGQLGQIAPISASVSDAASVKRAVEGADQVVNLVGILAESGRRTFQAVHVDGAATVARASAEAGVDALIHMSALGADEASDANYSKTKALGEKAVREAFPAATILRPSVVFGPDDGFFNLFAGLQRLSPVLPYFTRDGFRRGGSGVCGIDLAGSGGPKFQPVYVGDVARAMIAILDTPALRGKTYELGGPRVYSMKEIMDLVVAVTRRRTLVVPLPFWVARLQGRLLEKLPNPPLTSDQVRLMEVDNVCSGALPGLGDLGIEPEAAEAILPTYLSRFRGLDRHMILRGDGRPPKV</sequence>
<keyword evidence="2" id="KW-0560">Oxidoreductase</keyword>
<accession>Q2RYH4</accession>
<feature type="domain" description="NAD-dependent epimerase/dehydratase" evidence="1">
    <location>
        <begin position="6"/>
        <end position="233"/>
    </location>
</feature>
<dbReference type="Gene3D" id="3.40.50.720">
    <property type="entry name" value="NAD(P)-binding Rossmann-like Domain"/>
    <property type="match status" value="1"/>
</dbReference>
<dbReference type="STRING" id="269796.Rru_A0016"/>
<dbReference type="GO" id="GO:0003854">
    <property type="term" value="F:3-beta-hydroxy-Delta5-steroid dehydrogenase (NAD+) activity"/>
    <property type="evidence" value="ECO:0007669"/>
    <property type="project" value="UniProtKB-EC"/>
</dbReference>
<keyword evidence="3" id="KW-1185">Reference proteome</keyword>
<evidence type="ECO:0000313" key="3">
    <source>
        <dbReference type="Proteomes" id="UP000001929"/>
    </source>
</evidence>
<dbReference type="CDD" id="cd05271">
    <property type="entry name" value="NDUFA9_like_SDR_a"/>
    <property type="match status" value="1"/>
</dbReference>
<dbReference type="RefSeq" id="WP_011387777.1">
    <property type="nucleotide sequence ID" value="NC_007643.1"/>
</dbReference>
<dbReference type="Proteomes" id="UP000001929">
    <property type="component" value="Chromosome"/>
</dbReference>
<dbReference type="PhylomeDB" id="Q2RYH4"/>
<dbReference type="InterPro" id="IPR001509">
    <property type="entry name" value="Epimerase_deHydtase"/>
</dbReference>
<gene>
    <name evidence="2" type="ordered locus">Rru_A0016</name>
</gene>
<dbReference type="EC" id="1.1.1.145" evidence="2"/>
<dbReference type="AlphaFoldDB" id="Q2RYH4"/>
<dbReference type="InterPro" id="IPR051207">
    <property type="entry name" value="ComplexI_NDUFA9_subunit"/>
</dbReference>
<dbReference type="PANTHER" id="PTHR12126">
    <property type="entry name" value="NADH-UBIQUINONE OXIDOREDUCTASE 39 KDA SUBUNIT-RELATED"/>
    <property type="match status" value="1"/>
</dbReference>
<dbReference type="PATRIC" id="fig|269796.9.peg.64"/>
<proteinExistence type="predicted"/>
<reference evidence="2 3" key="1">
    <citation type="journal article" date="2011" name="Stand. Genomic Sci.">
        <title>Complete genome sequence of Rhodospirillum rubrum type strain (S1).</title>
        <authorList>
            <person name="Munk A.C."/>
            <person name="Copeland A."/>
            <person name="Lucas S."/>
            <person name="Lapidus A."/>
            <person name="Del Rio T.G."/>
            <person name="Barry K."/>
            <person name="Detter J.C."/>
            <person name="Hammon N."/>
            <person name="Israni S."/>
            <person name="Pitluck S."/>
            <person name="Brettin T."/>
            <person name="Bruce D."/>
            <person name="Han C."/>
            <person name="Tapia R."/>
            <person name="Gilna P."/>
            <person name="Schmutz J."/>
            <person name="Larimer F."/>
            <person name="Land M."/>
            <person name="Kyrpides N.C."/>
            <person name="Mavromatis K."/>
            <person name="Richardson P."/>
            <person name="Rohde M."/>
            <person name="Goker M."/>
            <person name="Klenk H.P."/>
            <person name="Zhang Y."/>
            <person name="Roberts G.P."/>
            <person name="Reslewic S."/>
            <person name="Schwartz D.C."/>
        </authorList>
    </citation>
    <scope>NUCLEOTIDE SEQUENCE [LARGE SCALE GENOMIC DNA]</scope>
    <source>
        <strain evidence="3">ATCC 11170 / ATH 1.1.1 / DSM 467 / LMG 4362 / NCIMB 8255 / S1</strain>
    </source>
</reference>
<dbReference type="eggNOG" id="COG0702">
    <property type="taxonomic scope" value="Bacteria"/>
</dbReference>
<evidence type="ECO:0000259" key="1">
    <source>
        <dbReference type="Pfam" id="PF01370"/>
    </source>
</evidence>
<organism evidence="2 3">
    <name type="scientific">Rhodospirillum rubrum (strain ATCC 11170 / ATH 1.1.1 / DSM 467 / LMG 4362 / NCIMB 8255 / S1)</name>
    <dbReference type="NCBI Taxonomy" id="269796"/>
    <lineage>
        <taxon>Bacteria</taxon>
        <taxon>Pseudomonadati</taxon>
        <taxon>Pseudomonadota</taxon>
        <taxon>Alphaproteobacteria</taxon>
        <taxon>Rhodospirillales</taxon>
        <taxon>Rhodospirillaceae</taxon>
        <taxon>Rhodospirillum</taxon>
    </lineage>
</organism>
<protein>
    <submittedName>
        <fullName evidence="2">3-beta-hydroxy-delta(5)-steroid dehydrogenase</fullName>
        <ecNumber evidence="2">1.1.1.145</ecNumber>
    </submittedName>
</protein>
<dbReference type="HOGENOM" id="CLU_007383_6_5_5"/>
<dbReference type="Pfam" id="PF01370">
    <property type="entry name" value="Epimerase"/>
    <property type="match status" value="1"/>
</dbReference>
<dbReference type="PANTHER" id="PTHR12126:SF11">
    <property type="entry name" value="NADH DEHYDROGENASE [UBIQUINONE] 1 ALPHA SUBCOMPLEX SUBUNIT 9, MITOCHONDRIAL"/>
    <property type="match status" value="1"/>
</dbReference>
<evidence type="ECO:0000313" key="2">
    <source>
        <dbReference type="EMBL" id="ABC20821.1"/>
    </source>
</evidence>
<dbReference type="GO" id="GO:0044877">
    <property type="term" value="F:protein-containing complex binding"/>
    <property type="evidence" value="ECO:0007669"/>
    <property type="project" value="TreeGrafter"/>
</dbReference>
<dbReference type="SUPFAM" id="SSF51735">
    <property type="entry name" value="NAD(P)-binding Rossmann-fold domains"/>
    <property type="match status" value="1"/>
</dbReference>
<dbReference type="InterPro" id="IPR036291">
    <property type="entry name" value="NAD(P)-bd_dom_sf"/>
</dbReference>
<dbReference type="EnsemblBacteria" id="ABC20821">
    <property type="protein sequence ID" value="ABC20821"/>
    <property type="gene ID" value="Rru_A0016"/>
</dbReference>
<dbReference type="KEGG" id="rru:Rru_A0016"/>
<dbReference type="EMBL" id="CP000230">
    <property type="protein sequence ID" value="ABC20821.1"/>
    <property type="molecule type" value="Genomic_DNA"/>
</dbReference>
<name>Q2RYH4_RHORT</name>